<accession>A0ABV6XV33</accession>
<feature type="region of interest" description="Disordered" evidence="1">
    <location>
        <begin position="1"/>
        <end position="20"/>
    </location>
</feature>
<feature type="region of interest" description="Disordered" evidence="1">
    <location>
        <begin position="320"/>
        <end position="347"/>
    </location>
</feature>
<keyword evidence="2" id="KW-0812">Transmembrane</keyword>
<dbReference type="Gene3D" id="1.10.510.10">
    <property type="entry name" value="Transferase(Phosphotransferase) domain 1"/>
    <property type="match status" value="1"/>
</dbReference>
<evidence type="ECO:0000313" key="4">
    <source>
        <dbReference type="EMBL" id="MFC1442110.1"/>
    </source>
</evidence>
<feature type="compositionally biased region" description="Polar residues" evidence="1">
    <location>
        <begin position="1"/>
        <end position="11"/>
    </location>
</feature>
<name>A0ABV6XV33_9ACTN</name>
<proteinExistence type="predicted"/>
<keyword evidence="2" id="KW-1133">Transmembrane helix</keyword>
<keyword evidence="5" id="KW-1185">Reference proteome</keyword>
<feature type="compositionally biased region" description="Polar residues" evidence="1">
    <location>
        <begin position="320"/>
        <end position="340"/>
    </location>
</feature>
<organism evidence="4 5">
    <name type="scientific">Streptacidiphilus jeojiensis</name>
    <dbReference type="NCBI Taxonomy" id="3229225"/>
    <lineage>
        <taxon>Bacteria</taxon>
        <taxon>Bacillati</taxon>
        <taxon>Actinomycetota</taxon>
        <taxon>Actinomycetes</taxon>
        <taxon>Kitasatosporales</taxon>
        <taxon>Streptomycetaceae</taxon>
        <taxon>Streptacidiphilus</taxon>
    </lineage>
</organism>
<evidence type="ECO:0000256" key="2">
    <source>
        <dbReference type="SAM" id="Phobius"/>
    </source>
</evidence>
<dbReference type="InterPro" id="IPR000719">
    <property type="entry name" value="Prot_kinase_dom"/>
</dbReference>
<comment type="caution">
    <text evidence="4">The sequence shown here is derived from an EMBL/GenBank/DDBJ whole genome shotgun (WGS) entry which is preliminary data.</text>
</comment>
<reference evidence="4 5" key="1">
    <citation type="submission" date="2024-06" db="EMBL/GenBank/DDBJ databases">
        <authorList>
            <person name="Lee S.D."/>
        </authorList>
    </citation>
    <scope>NUCLEOTIDE SEQUENCE [LARGE SCALE GENOMIC DNA]</scope>
    <source>
        <strain evidence="4 5">N1-10</strain>
    </source>
</reference>
<dbReference type="InterPro" id="IPR011009">
    <property type="entry name" value="Kinase-like_dom_sf"/>
</dbReference>
<dbReference type="PROSITE" id="PS50011">
    <property type="entry name" value="PROTEIN_KINASE_DOM"/>
    <property type="match status" value="1"/>
</dbReference>
<sequence length="735" mass="80488">MATKPMQQQPVPTAPRAFPNGSQYSAALQNTALCFRHPDLKGAAPTLDRIGLPRPISGNFASVFSVTSTSGRRYAVKCFTRQVKDQETRYHEISKHLSTMPVASLSQPWKMGFDYLPEGILVEGQWYPLLKMEWVEGISLSRWLEANHRSRGTVAGLADHFAALTVDLHRAGMAHGDLQHGNLLVAPDSTLRLVDYDGLYVPSLAGLPGTEMGHRNYQSPMRGADDFGPAMDRFSSWVIYLSLVALAADPGLWAQLHEPDSEYLILAEDDFKDPAGSSRFPALLRHTDPSVRNLADLVRTLAAQPLHVLPDLDTLLARTSSAQQPTTAHTGTRPGTSSAPSARPRWMDGHLPAESTTSTAQEAFAGDGYRCRRSADVLLAMLMPLGLLLPWILAAVGLLGLGPEIDLLAGTAGLAAAGAVTGRRTRRESRALRNEQRSLNQLLALAENPAASYARLDHERTRHEQAENTRLQRLTDQQRELTHQLNTSHARIESDKNAAVAKLDRELAGLALQRQQAIERALVPLQLSYIEQQLRRCAISSAQLPGIGPKTIRDLATRGIRTAADFTGIRIVSSNAFANSSNALLLTANGSALKITGVGPQKASTLDGWRRHCEASAKASCRIVLPFDQQNRINGDFAFKEQVLKSRRQVLEAEAQKKRQGEAERVASDRTRLADESQQALGAARAQQLEFDRRVAEIRSAAADLGLLTAARDTLRLRGKALSSGRYLRFLYLGR</sequence>
<protein>
    <recommendedName>
        <fullName evidence="3">Protein kinase domain-containing protein</fullName>
    </recommendedName>
</protein>
<dbReference type="EMBL" id="JBEUKS010000011">
    <property type="protein sequence ID" value="MFC1442110.1"/>
    <property type="molecule type" value="Genomic_DNA"/>
</dbReference>
<feature type="transmembrane region" description="Helical" evidence="2">
    <location>
        <begin position="377"/>
        <end position="399"/>
    </location>
</feature>
<keyword evidence="2" id="KW-0472">Membrane</keyword>
<dbReference type="Proteomes" id="UP001592581">
    <property type="component" value="Unassembled WGS sequence"/>
</dbReference>
<feature type="domain" description="Protein kinase" evidence="3">
    <location>
        <begin position="49"/>
        <end position="327"/>
    </location>
</feature>
<gene>
    <name evidence="4" type="ORF">ABUW04_28045</name>
</gene>
<dbReference type="RefSeq" id="WP_380567101.1">
    <property type="nucleotide sequence ID" value="NZ_JBEUKS010000011.1"/>
</dbReference>
<evidence type="ECO:0000313" key="5">
    <source>
        <dbReference type="Proteomes" id="UP001592581"/>
    </source>
</evidence>
<evidence type="ECO:0000259" key="3">
    <source>
        <dbReference type="PROSITE" id="PS50011"/>
    </source>
</evidence>
<evidence type="ECO:0000256" key="1">
    <source>
        <dbReference type="SAM" id="MobiDB-lite"/>
    </source>
</evidence>
<dbReference type="SUPFAM" id="SSF56112">
    <property type="entry name" value="Protein kinase-like (PK-like)"/>
    <property type="match status" value="1"/>
</dbReference>